<reference evidence="2" key="2">
    <citation type="submission" date="2025-08" db="UniProtKB">
        <authorList>
            <consortium name="Ensembl"/>
        </authorList>
    </citation>
    <scope>IDENTIFICATION</scope>
</reference>
<dbReference type="Proteomes" id="UP000005226">
    <property type="component" value="Chromosome 1"/>
</dbReference>
<dbReference type="OrthoDB" id="1939643at2759"/>
<feature type="compositionally biased region" description="Basic residues" evidence="1">
    <location>
        <begin position="106"/>
        <end position="120"/>
    </location>
</feature>
<sequence>MPMWFLKRKNWDDPRGNYQSLRKSISKYPQTAHLSPKLSEVNHRMDARKKSKASMHETTVSETSSPEDSPLCELRMPLRTKGRPRKVHHVDSDEAEEQPQGTGKGFRGRTAKLPVKKSNKSKQSDSSDERQSSSKGTRRVPQAQNQELDSSDYADSGDNEIRISGPHLKGKDKRGKRSVMCEESSSEESPAVKRKRGELGEWRISRSQPTPKNSKQNNNQALTAKKNGGLQRQNQRQPVQSSIQGTKVQTPNKGNKGQTDKQNSDFSLKGCSPVRMKLIVALEQFEEEVDLGPLHHDLLLHPEGHCSCNGLEQLLKRAHQPTCEEPEKRQRQPPIDCWMNKQASDEMEGCSWWPQRFQERKPQLEQMMPPELKAWNVALMSPERALSLRAKPMLASKAPKCSLPVVEDNFGATTENPASGPSSFINLQQYEDDKNLPSSKFESATDLLGPAVKPFMLELPEKALMAECFKAIWGDAAHCVITPEHFDWYTFQGRAIGIQVDLNCSSIFNGKLVLEGYMKKPMWVDHSANTFFNVLRGRVKITINNCEALIAPSQSIIVKSGEVYSIQNVDPQLAVLYFIRIFCD</sequence>
<evidence type="ECO:0000313" key="3">
    <source>
        <dbReference type="Proteomes" id="UP000005226"/>
    </source>
</evidence>
<feature type="compositionally biased region" description="Basic residues" evidence="1">
    <location>
        <begin position="168"/>
        <end position="177"/>
    </location>
</feature>
<dbReference type="GeneTree" id="ENSGT00940000168651"/>
<gene>
    <name evidence="2" type="primary">LOC105416249</name>
</gene>
<dbReference type="Ensembl" id="ENSTRUT00000075798.1">
    <property type="protein sequence ID" value="ENSTRUP00000081575.1"/>
    <property type="gene ID" value="ENSTRUG00000026074.1"/>
</dbReference>
<protein>
    <submittedName>
        <fullName evidence="2">Uncharacterized LOC105416249</fullName>
    </submittedName>
</protein>
<dbReference type="RefSeq" id="XP_029706910.1">
    <property type="nucleotide sequence ID" value="XM_029851050.1"/>
</dbReference>
<keyword evidence="3" id="KW-1185">Reference proteome</keyword>
<name>A0A674P900_TAKRU</name>
<feature type="compositionally biased region" description="Polar residues" evidence="1">
    <location>
        <begin position="205"/>
        <end position="222"/>
    </location>
</feature>
<dbReference type="InterPro" id="IPR011051">
    <property type="entry name" value="RmlC_Cupin_sf"/>
</dbReference>
<dbReference type="AlphaFoldDB" id="A0A674P900"/>
<dbReference type="GeneID" id="105416249"/>
<organism evidence="2 3">
    <name type="scientific">Takifugu rubripes</name>
    <name type="common">Japanese pufferfish</name>
    <name type="synonym">Fugu rubripes</name>
    <dbReference type="NCBI Taxonomy" id="31033"/>
    <lineage>
        <taxon>Eukaryota</taxon>
        <taxon>Metazoa</taxon>
        <taxon>Chordata</taxon>
        <taxon>Craniata</taxon>
        <taxon>Vertebrata</taxon>
        <taxon>Euteleostomi</taxon>
        <taxon>Actinopterygii</taxon>
        <taxon>Neopterygii</taxon>
        <taxon>Teleostei</taxon>
        <taxon>Neoteleostei</taxon>
        <taxon>Acanthomorphata</taxon>
        <taxon>Eupercaria</taxon>
        <taxon>Tetraodontiformes</taxon>
        <taxon>Tetradontoidea</taxon>
        <taxon>Tetraodontidae</taxon>
        <taxon>Takifugu</taxon>
    </lineage>
</organism>
<reference evidence="2 3" key="1">
    <citation type="journal article" date="2011" name="Genome Biol. Evol.">
        <title>Integration of the genetic map and genome assembly of fugu facilitates insights into distinct features of genome evolution in teleosts and mammals.</title>
        <authorList>
            <person name="Kai W."/>
            <person name="Kikuchi K."/>
            <person name="Tohari S."/>
            <person name="Chew A.K."/>
            <person name="Tay A."/>
            <person name="Fujiwara A."/>
            <person name="Hosoya S."/>
            <person name="Suetake H."/>
            <person name="Naruse K."/>
            <person name="Brenner S."/>
            <person name="Suzuki Y."/>
            <person name="Venkatesh B."/>
        </authorList>
    </citation>
    <scope>NUCLEOTIDE SEQUENCE [LARGE SCALE GENOMIC DNA]</scope>
</reference>
<accession>A0A674P900</accession>
<evidence type="ECO:0000313" key="2">
    <source>
        <dbReference type="Ensembl" id="ENSTRUP00000081575.1"/>
    </source>
</evidence>
<feature type="compositionally biased region" description="Polar residues" evidence="1">
    <location>
        <begin position="17"/>
        <end position="33"/>
    </location>
</feature>
<dbReference type="InterPro" id="IPR014710">
    <property type="entry name" value="RmlC-like_jellyroll"/>
</dbReference>
<reference evidence="2" key="3">
    <citation type="submission" date="2025-09" db="UniProtKB">
        <authorList>
            <consortium name="Ensembl"/>
        </authorList>
    </citation>
    <scope>IDENTIFICATION</scope>
</reference>
<dbReference type="SUPFAM" id="SSF51182">
    <property type="entry name" value="RmlC-like cupins"/>
    <property type="match status" value="1"/>
</dbReference>
<dbReference type="FunCoup" id="A0A674P900">
    <property type="interactions" value="205"/>
</dbReference>
<evidence type="ECO:0000256" key="1">
    <source>
        <dbReference type="SAM" id="MobiDB-lite"/>
    </source>
</evidence>
<feature type="compositionally biased region" description="Basic and acidic residues" evidence="1">
    <location>
        <begin position="122"/>
        <end position="132"/>
    </location>
</feature>
<dbReference type="InParanoid" id="A0A674P900"/>
<feature type="compositionally biased region" description="Basic residues" evidence="1">
    <location>
        <begin position="78"/>
        <end position="88"/>
    </location>
</feature>
<feature type="compositionally biased region" description="Acidic residues" evidence="1">
    <location>
        <begin position="149"/>
        <end position="158"/>
    </location>
</feature>
<feature type="region of interest" description="Disordered" evidence="1">
    <location>
        <begin position="1"/>
        <end position="268"/>
    </location>
</feature>
<feature type="compositionally biased region" description="Polar residues" evidence="1">
    <location>
        <begin position="56"/>
        <end position="67"/>
    </location>
</feature>
<feature type="compositionally biased region" description="Polar residues" evidence="1">
    <location>
        <begin position="230"/>
        <end position="257"/>
    </location>
</feature>
<dbReference type="Gene3D" id="2.60.120.10">
    <property type="entry name" value="Jelly Rolls"/>
    <property type="match status" value="1"/>
</dbReference>
<proteinExistence type="predicted"/>